<dbReference type="SUPFAM" id="SSF56281">
    <property type="entry name" value="Metallo-hydrolase/oxidoreductase"/>
    <property type="match status" value="1"/>
</dbReference>
<gene>
    <name evidence="1" type="ORF">GHMFPJCE_00006</name>
</gene>
<protein>
    <recommendedName>
        <fullName evidence="2">Metallo-beta-lactamase domain-containing protein</fullName>
    </recommendedName>
</protein>
<name>A0A7G9Z1E5_9EURY</name>
<dbReference type="InterPro" id="IPR036866">
    <property type="entry name" value="RibonucZ/Hydroxyglut_hydro"/>
</dbReference>
<evidence type="ECO:0008006" key="2">
    <source>
        <dbReference type="Google" id="ProtNLM"/>
    </source>
</evidence>
<sequence>MSIIIKYFQPSWFQIKNSDIIIYIDPAYLKKYYTNYPQKIEFSTWPDPIDGLPEKDLEKVDVILITHHHKDHCKTVTVNRLRHTDTLVIAPKRCIKELGTDIEVIKPGEEITSGAVKIKAVEA</sequence>
<dbReference type="AlphaFoldDB" id="A0A7G9Z1E5"/>
<evidence type="ECO:0000313" key="1">
    <source>
        <dbReference type="EMBL" id="QNO54079.1"/>
    </source>
</evidence>
<proteinExistence type="predicted"/>
<dbReference type="EMBL" id="MT631561">
    <property type="protein sequence ID" value="QNO54079.1"/>
    <property type="molecule type" value="Genomic_DNA"/>
</dbReference>
<organism evidence="1">
    <name type="scientific">Candidatus Methanophagaceae archaeon ANME-1 ERB6</name>
    <dbReference type="NCBI Taxonomy" id="2759912"/>
    <lineage>
        <taxon>Archaea</taxon>
        <taxon>Methanobacteriati</taxon>
        <taxon>Methanobacteriota</taxon>
        <taxon>Stenosarchaea group</taxon>
        <taxon>Methanomicrobia</taxon>
        <taxon>Candidatus Methanophagales</taxon>
        <taxon>Candidatus Methanophagaceae</taxon>
    </lineage>
</organism>
<dbReference type="PANTHER" id="PTHR43546:SF8">
    <property type="entry name" value="METALLO-BETA-LACTAMASE DOMAIN-CONTAINING PROTEIN"/>
    <property type="match status" value="1"/>
</dbReference>
<accession>A0A7G9Z1E5</accession>
<dbReference type="PANTHER" id="PTHR43546">
    <property type="entry name" value="UPF0173 METAL-DEPENDENT HYDROLASE MJ1163-RELATED"/>
    <property type="match status" value="1"/>
</dbReference>
<dbReference type="Gene3D" id="3.60.15.10">
    <property type="entry name" value="Ribonuclease Z/Hydroxyacylglutathione hydrolase-like"/>
    <property type="match status" value="1"/>
</dbReference>
<dbReference type="InterPro" id="IPR050114">
    <property type="entry name" value="UPF0173_UPF0282_UlaG_hydrolase"/>
</dbReference>
<dbReference type="Pfam" id="PF13483">
    <property type="entry name" value="Lactamase_B_3"/>
    <property type="match status" value="1"/>
</dbReference>
<reference evidence="1" key="1">
    <citation type="submission" date="2020-06" db="EMBL/GenBank/DDBJ databases">
        <title>Unique genomic features of the anaerobic methanotrophic archaea.</title>
        <authorList>
            <person name="Chadwick G.L."/>
            <person name="Skennerton C.T."/>
            <person name="Laso-Perez R."/>
            <person name="Leu A.O."/>
            <person name="Speth D.R."/>
            <person name="Yu H."/>
            <person name="Morgan-Lang C."/>
            <person name="Hatzenpichler R."/>
            <person name="Goudeau D."/>
            <person name="Malmstrom R."/>
            <person name="Brazelton W.J."/>
            <person name="Woyke T."/>
            <person name="Hallam S.J."/>
            <person name="Tyson G.W."/>
            <person name="Wegener G."/>
            <person name="Boetius A."/>
            <person name="Orphan V."/>
        </authorList>
    </citation>
    <scope>NUCLEOTIDE SEQUENCE</scope>
</reference>